<dbReference type="InterPro" id="IPR002293">
    <property type="entry name" value="AA/rel_permease1"/>
</dbReference>
<keyword evidence="2" id="KW-1003">Cell membrane</keyword>
<dbReference type="InterPro" id="IPR050367">
    <property type="entry name" value="APC_superfamily"/>
</dbReference>
<keyword evidence="3 6" id="KW-0812">Transmembrane</keyword>
<feature type="transmembrane region" description="Helical" evidence="6">
    <location>
        <begin position="366"/>
        <end position="385"/>
    </location>
</feature>
<proteinExistence type="predicted"/>
<protein>
    <submittedName>
        <fullName evidence="7">APC family permease</fullName>
    </submittedName>
</protein>
<evidence type="ECO:0000256" key="2">
    <source>
        <dbReference type="ARBA" id="ARBA00022475"/>
    </source>
</evidence>
<evidence type="ECO:0000313" key="7">
    <source>
        <dbReference type="EMBL" id="MEA5359435.1"/>
    </source>
</evidence>
<dbReference type="EMBL" id="JAYFSI010000001">
    <property type="protein sequence ID" value="MEA5359435.1"/>
    <property type="molecule type" value="Genomic_DNA"/>
</dbReference>
<dbReference type="PANTHER" id="PTHR42770">
    <property type="entry name" value="AMINO ACID TRANSPORTER-RELATED"/>
    <property type="match status" value="1"/>
</dbReference>
<evidence type="ECO:0000256" key="1">
    <source>
        <dbReference type="ARBA" id="ARBA00004651"/>
    </source>
</evidence>
<feature type="transmembrane region" description="Helical" evidence="6">
    <location>
        <begin position="462"/>
        <end position="486"/>
    </location>
</feature>
<evidence type="ECO:0000313" key="8">
    <source>
        <dbReference type="Proteomes" id="UP001304298"/>
    </source>
</evidence>
<evidence type="ECO:0000256" key="6">
    <source>
        <dbReference type="SAM" id="Phobius"/>
    </source>
</evidence>
<keyword evidence="5 6" id="KW-0472">Membrane</keyword>
<evidence type="ECO:0000256" key="5">
    <source>
        <dbReference type="ARBA" id="ARBA00023136"/>
    </source>
</evidence>
<dbReference type="Proteomes" id="UP001304298">
    <property type="component" value="Unassembled WGS sequence"/>
</dbReference>
<organism evidence="7 8">
    <name type="scientific">Amycolatopsis heterodermiae</name>
    <dbReference type="NCBI Taxonomy" id="3110235"/>
    <lineage>
        <taxon>Bacteria</taxon>
        <taxon>Bacillati</taxon>
        <taxon>Actinomycetota</taxon>
        <taxon>Actinomycetes</taxon>
        <taxon>Pseudonocardiales</taxon>
        <taxon>Pseudonocardiaceae</taxon>
        <taxon>Amycolatopsis</taxon>
    </lineage>
</organism>
<accession>A0ABU5R0P3</accession>
<reference evidence="7 8" key="1">
    <citation type="submission" date="2023-12" db="EMBL/GenBank/DDBJ databases">
        <title>Amycolatopsis sp. V23-08.</title>
        <authorList>
            <person name="Somphong A."/>
        </authorList>
    </citation>
    <scope>NUCLEOTIDE SEQUENCE [LARGE SCALE GENOMIC DNA]</scope>
    <source>
        <strain evidence="7 8">V23-08</strain>
    </source>
</reference>
<comment type="subcellular location">
    <subcellularLocation>
        <location evidence="1">Cell membrane</location>
        <topology evidence="1">Multi-pass membrane protein</topology>
    </subcellularLocation>
</comment>
<feature type="transmembrane region" description="Helical" evidence="6">
    <location>
        <begin position="31"/>
        <end position="54"/>
    </location>
</feature>
<feature type="transmembrane region" description="Helical" evidence="6">
    <location>
        <begin position="60"/>
        <end position="78"/>
    </location>
</feature>
<feature type="transmembrane region" description="Helical" evidence="6">
    <location>
        <begin position="313"/>
        <end position="334"/>
    </location>
</feature>
<feature type="transmembrane region" description="Helical" evidence="6">
    <location>
        <begin position="256"/>
        <end position="280"/>
    </location>
</feature>
<comment type="caution">
    <text evidence="7">The sequence shown here is derived from an EMBL/GenBank/DDBJ whole genome shotgun (WGS) entry which is preliminary data.</text>
</comment>
<dbReference type="Gene3D" id="1.20.1740.10">
    <property type="entry name" value="Amino acid/polyamine transporter I"/>
    <property type="match status" value="1"/>
</dbReference>
<dbReference type="PANTHER" id="PTHR42770:SF7">
    <property type="entry name" value="MEMBRANE PROTEIN"/>
    <property type="match status" value="1"/>
</dbReference>
<dbReference type="RefSeq" id="WP_323324639.1">
    <property type="nucleotide sequence ID" value="NZ_JAYFSI010000001.1"/>
</dbReference>
<feature type="transmembrane region" description="Helical" evidence="6">
    <location>
        <begin position="428"/>
        <end position="450"/>
    </location>
</feature>
<gene>
    <name evidence="7" type="ORF">VA596_07815</name>
</gene>
<dbReference type="PIRSF" id="PIRSF006060">
    <property type="entry name" value="AA_transporter"/>
    <property type="match status" value="1"/>
</dbReference>
<feature type="transmembrane region" description="Helical" evidence="6">
    <location>
        <begin position="215"/>
        <end position="235"/>
    </location>
</feature>
<dbReference type="Pfam" id="PF13520">
    <property type="entry name" value="AA_permease_2"/>
    <property type="match status" value="1"/>
</dbReference>
<feature type="transmembrane region" description="Helical" evidence="6">
    <location>
        <begin position="99"/>
        <end position="124"/>
    </location>
</feature>
<sequence length="518" mass="53820">MPDAVALGGRPAPAVTEKGLRSGALGMVSSMVIGMSSTAPAYSIAATLGLIVLAGTGFKAAAFVLLSFVPVLFVAFAFRELNSAEPDCGTNFTWATRAFGAHAGWFTGWVVTVAQLLVMSSQSALTGRYTLLLFGASDVAENRWVTTAIGAAWLLALCWLCHRGIEVSARAQWILLGVELAVLALFSVVALVRVFDGTAGPQASVPRLDWLWPGGVGVGTAVSAVLLAVFIYWGWESSLSVNEESADPRHAPGRAAVLSTVLLVLNYLLVTVAALAFAGVGPDGVGLGNEANSDDVLAGLGGAVFGDGTTGKVLGVLLIVSVLTSGAATSQATIMPAARTTLSMASHGALPRVFGRVHPRFRTPSVATWAFGLVSLAVYVLLALVSDNVLSDSVDAVGLTIAIEYTMTALACVWVFRRTLFASVRNFVLRGLLPFAGGVFFLAVLVFALIEYARPDAGETTVFGVGGVAVIGVVSIVLGVPLMFAVHRACREFFAGRRLPRGLVPRGGDVIVTRDPAG</sequence>
<evidence type="ECO:0000256" key="3">
    <source>
        <dbReference type="ARBA" id="ARBA00022692"/>
    </source>
</evidence>
<keyword evidence="4 6" id="KW-1133">Transmembrane helix</keyword>
<evidence type="ECO:0000256" key="4">
    <source>
        <dbReference type="ARBA" id="ARBA00022989"/>
    </source>
</evidence>
<name>A0ABU5R0P3_9PSEU</name>
<keyword evidence="8" id="KW-1185">Reference proteome</keyword>
<feature type="transmembrane region" description="Helical" evidence="6">
    <location>
        <begin position="397"/>
        <end position="416"/>
    </location>
</feature>
<feature type="transmembrane region" description="Helical" evidence="6">
    <location>
        <begin position="173"/>
        <end position="195"/>
    </location>
</feature>